<feature type="compositionally biased region" description="Acidic residues" evidence="1">
    <location>
        <begin position="268"/>
        <end position="277"/>
    </location>
</feature>
<accession>A9V641</accession>
<dbReference type="Proteomes" id="UP000001357">
    <property type="component" value="Unassembled WGS sequence"/>
</dbReference>
<evidence type="ECO:0008006" key="4">
    <source>
        <dbReference type="Google" id="ProtNLM"/>
    </source>
</evidence>
<dbReference type="eggNOG" id="KOG1685">
    <property type="taxonomic scope" value="Eukaryota"/>
</dbReference>
<dbReference type="InterPro" id="IPR016095">
    <property type="entry name" value="Ribosomal_uL1_3-a/b-sand"/>
</dbReference>
<dbReference type="SUPFAM" id="SSF56808">
    <property type="entry name" value="Ribosomal protein L1"/>
    <property type="match status" value="1"/>
</dbReference>
<keyword evidence="3" id="KW-1185">Reference proteome</keyword>
<dbReference type="PANTHER" id="PTHR10068:SF14">
    <property type="entry name" value="CELL WALL ADHESIN EAP1"/>
    <property type="match status" value="1"/>
</dbReference>
<evidence type="ECO:0000313" key="3">
    <source>
        <dbReference type="Proteomes" id="UP000001357"/>
    </source>
</evidence>
<gene>
    <name evidence="2" type="ORF">MONBRDRAFT_33567</name>
</gene>
<feature type="region of interest" description="Disordered" evidence="1">
    <location>
        <begin position="268"/>
        <end position="501"/>
    </location>
</feature>
<dbReference type="AlphaFoldDB" id="A9V641"/>
<dbReference type="STRING" id="81824.A9V641"/>
<proteinExistence type="predicted"/>
<dbReference type="InParanoid" id="A9V641"/>
<dbReference type="Gene3D" id="3.40.50.790">
    <property type="match status" value="1"/>
</dbReference>
<dbReference type="InterPro" id="IPR023674">
    <property type="entry name" value="Ribosomal_uL1-like"/>
</dbReference>
<dbReference type="KEGG" id="mbr:MONBRDRAFT_33567"/>
<dbReference type="OMA" id="GHTGMQA"/>
<dbReference type="Pfam" id="PF00687">
    <property type="entry name" value="Ribosomal_L1"/>
    <property type="match status" value="1"/>
</dbReference>
<feature type="compositionally biased region" description="Basic residues" evidence="1">
    <location>
        <begin position="281"/>
        <end position="301"/>
    </location>
</feature>
<dbReference type="PANTHER" id="PTHR10068">
    <property type="entry name" value="BONE MARROW PROTEOGLYCAN"/>
    <property type="match status" value="1"/>
</dbReference>
<reference evidence="2 3" key="1">
    <citation type="journal article" date="2008" name="Nature">
        <title>The genome of the choanoflagellate Monosiga brevicollis and the origin of metazoans.</title>
        <authorList>
            <consortium name="JGI Sequencing"/>
            <person name="King N."/>
            <person name="Westbrook M.J."/>
            <person name="Young S.L."/>
            <person name="Kuo A."/>
            <person name="Abedin M."/>
            <person name="Chapman J."/>
            <person name="Fairclough S."/>
            <person name="Hellsten U."/>
            <person name="Isogai Y."/>
            <person name="Letunic I."/>
            <person name="Marr M."/>
            <person name="Pincus D."/>
            <person name="Putnam N."/>
            <person name="Rokas A."/>
            <person name="Wright K.J."/>
            <person name="Zuzow R."/>
            <person name="Dirks W."/>
            <person name="Good M."/>
            <person name="Goodstein D."/>
            <person name="Lemons D."/>
            <person name="Li W."/>
            <person name="Lyons J.B."/>
            <person name="Morris A."/>
            <person name="Nichols S."/>
            <person name="Richter D.J."/>
            <person name="Salamov A."/>
            <person name="Bork P."/>
            <person name="Lim W.A."/>
            <person name="Manning G."/>
            <person name="Miller W.T."/>
            <person name="McGinnis W."/>
            <person name="Shapiro H."/>
            <person name="Tjian R."/>
            <person name="Grigoriev I.V."/>
            <person name="Rokhsar D."/>
        </authorList>
    </citation>
    <scope>NUCLEOTIDE SEQUENCE [LARGE SCALE GENOMIC DNA]</scope>
    <source>
        <strain evidence="3">MX1 / ATCC 50154</strain>
    </source>
</reference>
<name>A9V641_MONBE</name>
<protein>
    <recommendedName>
        <fullName evidence="4">Ribosomal protein L1</fullName>
    </recommendedName>
</protein>
<evidence type="ECO:0000313" key="2">
    <source>
        <dbReference type="EMBL" id="EDQ87007.1"/>
    </source>
</evidence>
<dbReference type="GeneID" id="5893541"/>
<evidence type="ECO:0000256" key="1">
    <source>
        <dbReference type="SAM" id="MobiDB-lite"/>
    </source>
</evidence>
<feature type="compositionally biased region" description="Low complexity" evidence="1">
    <location>
        <begin position="314"/>
        <end position="484"/>
    </location>
</feature>
<dbReference type="InterPro" id="IPR028364">
    <property type="entry name" value="Ribosomal_uL1/biogenesis"/>
</dbReference>
<dbReference type="EMBL" id="CH991562">
    <property type="protein sequence ID" value="EDQ87007.1"/>
    <property type="molecule type" value="Genomic_DNA"/>
</dbReference>
<sequence>MQLDQAQVIKACKALTAYLKKNEDESLLDEERGVYMLITLAGVPRKPSKPFRIPLKHFLYDHDGARLCLIVKDPEEYFATIAAQEGHKNLTVIGYSRLEKEFKTHEARRQLLNSFDFFMADERVLPSMSRLLGTKFTSKKKSPVGVKLKNRKFTPAIRRALEASYFHLSGSSCSLRIGNSAMTWKQLGENVLVAMPHIIDVLPHKEKLLQAVLIQADNTIALPVWHATADELDAAESTLKLGTSVKTGAKSTVTVQDMLQEAVTEYQPMEEDMEETEAPQNKKKAPAKKAPVKKVPAKRQAKATNGDAKKEPADAATPAKKAKASPAATPKAASKPATPKAASKPATPKAASKPATPKAASKPATPKAASKPATPKAASKPATPKAASKPATPKAASKAATPKAASKPATPKAASKPATPKAASKPATPKAASKPATPKAASKAATPKAASKPATPKAASKPATLKAASKPATPKAASKPTTPKSAKRTGSAKATPKSARR</sequence>
<dbReference type="RefSeq" id="XP_001748246.1">
    <property type="nucleotide sequence ID" value="XM_001748194.1"/>
</dbReference>
<organism evidence="2 3">
    <name type="scientific">Monosiga brevicollis</name>
    <name type="common">Choanoflagellate</name>
    <dbReference type="NCBI Taxonomy" id="81824"/>
    <lineage>
        <taxon>Eukaryota</taxon>
        <taxon>Choanoflagellata</taxon>
        <taxon>Craspedida</taxon>
        <taxon>Salpingoecidae</taxon>
        <taxon>Monosiga</taxon>
    </lineage>
</organism>